<keyword evidence="7" id="KW-1185">Reference proteome</keyword>
<dbReference type="RefSeq" id="WP_268060924.1">
    <property type="nucleotide sequence ID" value="NZ_JAPQFJ010000006.1"/>
</dbReference>
<dbReference type="InterPro" id="IPR001647">
    <property type="entry name" value="HTH_TetR"/>
</dbReference>
<dbReference type="EMBL" id="JAPQFJ010000006">
    <property type="protein sequence ID" value="MCY6958512.1"/>
    <property type="molecule type" value="Genomic_DNA"/>
</dbReference>
<dbReference type="InterPro" id="IPR009057">
    <property type="entry name" value="Homeodomain-like_sf"/>
</dbReference>
<dbReference type="InterPro" id="IPR025996">
    <property type="entry name" value="MT1864/Rv1816-like_C"/>
</dbReference>
<dbReference type="SUPFAM" id="SSF48498">
    <property type="entry name" value="Tetracyclin repressor-like, C-terminal domain"/>
    <property type="match status" value="1"/>
</dbReference>
<feature type="DNA-binding region" description="H-T-H motif" evidence="4">
    <location>
        <begin position="28"/>
        <end position="47"/>
    </location>
</feature>
<dbReference type="PROSITE" id="PS50977">
    <property type="entry name" value="HTH_TETR_2"/>
    <property type="match status" value="1"/>
</dbReference>
<organism evidence="6 7">
    <name type="scientific">Clostridium brassicae</name>
    <dbReference type="NCBI Taxonomy" id="2999072"/>
    <lineage>
        <taxon>Bacteria</taxon>
        <taxon>Bacillati</taxon>
        <taxon>Bacillota</taxon>
        <taxon>Clostridia</taxon>
        <taxon>Eubacteriales</taxon>
        <taxon>Clostridiaceae</taxon>
        <taxon>Clostridium</taxon>
    </lineage>
</organism>
<evidence type="ECO:0000313" key="6">
    <source>
        <dbReference type="EMBL" id="MCY6958512.1"/>
    </source>
</evidence>
<comment type="caution">
    <text evidence="6">The sequence shown here is derived from an EMBL/GenBank/DDBJ whole genome shotgun (WGS) entry which is preliminary data.</text>
</comment>
<reference evidence="6" key="1">
    <citation type="submission" date="2022-12" db="EMBL/GenBank/DDBJ databases">
        <title>Clostridium sp. nov., isolated from industrial wastewater.</title>
        <authorList>
            <person name="Jiayan W."/>
        </authorList>
    </citation>
    <scope>NUCLEOTIDE SEQUENCE</scope>
    <source>
        <strain evidence="6">ZC22-4</strain>
    </source>
</reference>
<keyword evidence="3" id="KW-0804">Transcription</keyword>
<sequence length="201" mass="22896">MPRQGLSKEKVVQAAIKYMEETGNRDFTLKELAAYLSIKSAAFYKHITNLAELNYEIEKVAIKKLSEAMEEASVEKHGKDALIALADTYRNYAKTNPIFYQILLTSPAANEKLLKDTKRSIGGIYRQILQYYPLSDEETFHLARMLRSAIHGFITFEHADYFQAEVSTDDSFHYMIEHLTDLLPKKTIDSKGGLESESTSD</sequence>
<dbReference type="Proteomes" id="UP001144612">
    <property type="component" value="Unassembled WGS sequence"/>
</dbReference>
<dbReference type="Pfam" id="PF13305">
    <property type="entry name" value="TetR_C_33"/>
    <property type="match status" value="1"/>
</dbReference>
<protein>
    <submittedName>
        <fullName evidence="6">WHG domain-containing protein</fullName>
    </submittedName>
</protein>
<keyword evidence="2 4" id="KW-0238">DNA-binding</keyword>
<evidence type="ECO:0000256" key="1">
    <source>
        <dbReference type="ARBA" id="ARBA00023015"/>
    </source>
</evidence>
<dbReference type="Gene3D" id="1.10.357.10">
    <property type="entry name" value="Tetracycline Repressor, domain 2"/>
    <property type="match status" value="1"/>
</dbReference>
<evidence type="ECO:0000256" key="4">
    <source>
        <dbReference type="PROSITE-ProRule" id="PRU00335"/>
    </source>
</evidence>
<dbReference type="Gene3D" id="1.10.10.60">
    <property type="entry name" value="Homeodomain-like"/>
    <property type="match status" value="1"/>
</dbReference>
<feature type="domain" description="HTH tetR-type" evidence="5">
    <location>
        <begin position="5"/>
        <end position="65"/>
    </location>
</feature>
<evidence type="ECO:0000259" key="5">
    <source>
        <dbReference type="PROSITE" id="PS50977"/>
    </source>
</evidence>
<keyword evidence="1" id="KW-0805">Transcription regulation</keyword>
<proteinExistence type="predicted"/>
<name>A0ABT4D885_9CLOT</name>
<evidence type="ECO:0000313" key="7">
    <source>
        <dbReference type="Proteomes" id="UP001144612"/>
    </source>
</evidence>
<accession>A0ABT4D885</accession>
<evidence type="ECO:0000256" key="3">
    <source>
        <dbReference type="ARBA" id="ARBA00023163"/>
    </source>
</evidence>
<gene>
    <name evidence="6" type="ORF">OW729_07840</name>
</gene>
<dbReference type="SUPFAM" id="SSF46689">
    <property type="entry name" value="Homeodomain-like"/>
    <property type="match status" value="1"/>
</dbReference>
<dbReference type="InterPro" id="IPR036271">
    <property type="entry name" value="Tet_transcr_reg_TetR-rel_C_sf"/>
</dbReference>
<evidence type="ECO:0000256" key="2">
    <source>
        <dbReference type="ARBA" id="ARBA00023125"/>
    </source>
</evidence>